<feature type="domain" description="HpcH/HpaI aldolase/citrate lyase" evidence="4">
    <location>
        <begin position="21"/>
        <end position="206"/>
    </location>
</feature>
<comment type="similarity">
    <text evidence="1">Belongs to the HpcH/HpaI aldolase family.</text>
</comment>
<dbReference type="GO" id="GO:0046872">
    <property type="term" value="F:metal ion binding"/>
    <property type="evidence" value="ECO:0007669"/>
    <property type="project" value="UniProtKB-KW"/>
</dbReference>
<dbReference type="GO" id="GO:0005737">
    <property type="term" value="C:cytoplasm"/>
    <property type="evidence" value="ECO:0007669"/>
    <property type="project" value="TreeGrafter"/>
</dbReference>
<keyword evidence="3" id="KW-0456">Lyase</keyword>
<keyword evidence="2" id="KW-0479">Metal-binding</keyword>
<proteinExistence type="inferred from homology"/>
<evidence type="ECO:0000313" key="5">
    <source>
        <dbReference type="EMBL" id="QNM13023.1"/>
    </source>
</evidence>
<evidence type="ECO:0000256" key="2">
    <source>
        <dbReference type="ARBA" id="ARBA00022723"/>
    </source>
</evidence>
<dbReference type="RefSeq" id="WP_117454969.1">
    <property type="nucleotide sequence ID" value="NZ_CP060636.1"/>
</dbReference>
<accession>A0A7G9GQE1</accession>
<dbReference type="SUPFAM" id="SSF51621">
    <property type="entry name" value="Phosphoenolpyruvate/pyruvate domain"/>
    <property type="match status" value="1"/>
</dbReference>
<dbReference type="InterPro" id="IPR005000">
    <property type="entry name" value="Aldolase/citrate-lyase_domain"/>
</dbReference>
<organism evidence="5 6">
    <name type="scientific">[Eubacterium] hominis</name>
    <dbReference type="NCBI Taxonomy" id="2764325"/>
    <lineage>
        <taxon>Bacteria</taxon>
        <taxon>Bacillati</taxon>
        <taxon>Bacillota</taxon>
        <taxon>Erysipelotrichia</taxon>
        <taxon>Erysipelotrichales</taxon>
        <taxon>Erysipelotrichaceae</taxon>
        <taxon>Amedibacillus</taxon>
    </lineage>
</organism>
<dbReference type="InterPro" id="IPR015813">
    <property type="entry name" value="Pyrv/PenolPyrv_kinase-like_dom"/>
</dbReference>
<dbReference type="AlphaFoldDB" id="A0A7G9GQE1"/>
<name>A0A7G9GQE1_9FIRM</name>
<evidence type="ECO:0000259" key="4">
    <source>
        <dbReference type="Pfam" id="PF03328"/>
    </source>
</evidence>
<dbReference type="Pfam" id="PF03328">
    <property type="entry name" value="HpcH_HpaI"/>
    <property type="match status" value="1"/>
</dbReference>
<dbReference type="InterPro" id="IPR050251">
    <property type="entry name" value="HpcH-HpaI_aldolase"/>
</dbReference>
<reference evidence="5 6" key="1">
    <citation type="submission" date="2020-08" db="EMBL/GenBank/DDBJ databases">
        <authorList>
            <person name="Liu C."/>
            <person name="Sun Q."/>
        </authorList>
    </citation>
    <scope>NUCLEOTIDE SEQUENCE [LARGE SCALE GENOMIC DNA]</scope>
    <source>
        <strain evidence="5 6">NSJ-61</strain>
    </source>
</reference>
<gene>
    <name evidence="5" type="ORF">H9Q80_03450</name>
</gene>
<dbReference type="KEGG" id="ehn:H9Q80_03450"/>
<dbReference type="GO" id="GO:0016832">
    <property type="term" value="F:aldehyde-lyase activity"/>
    <property type="evidence" value="ECO:0007669"/>
    <property type="project" value="TreeGrafter"/>
</dbReference>
<evidence type="ECO:0000256" key="3">
    <source>
        <dbReference type="ARBA" id="ARBA00023239"/>
    </source>
</evidence>
<evidence type="ECO:0000313" key="6">
    <source>
        <dbReference type="Proteomes" id="UP000515856"/>
    </source>
</evidence>
<dbReference type="EMBL" id="CP060636">
    <property type="protein sequence ID" value="QNM13023.1"/>
    <property type="molecule type" value="Genomic_DNA"/>
</dbReference>
<sequence length="255" mass="28281">MTWIQNIENHPYKGMLVKIIENPAIVCMAKDCGMDFLFYDLEHGVLTYRKLHDLMLFGNAIQLPSIVRVAQCGRKDISQILDYGARGVMVPMIETRAQAEQLVAYSKYPPIGKRSYSGGANTFYGPGGNHAKHMTEINANTLSIVQIETCLGVANIDEILSVEGIDAVIVGPCDLGISMNNPDNVMACEELQMIQKVIDAAHAHHKYFGIIGGVALLQYFKQDIDFFLSAIDTNMIRNAMMQAVNTYEDMIGDLK</sequence>
<evidence type="ECO:0000256" key="1">
    <source>
        <dbReference type="ARBA" id="ARBA00005568"/>
    </source>
</evidence>
<dbReference type="Proteomes" id="UP000515856">
    <property type="component" value="Chromosome"/>
</dbReference>
<keyword evidence="6" id="KW-1185">Reference proteome</keyword>
<dbReference type="Gene3D" id="3.20.20.60">
    <property type="entry name" value="Phosphoenolpyruvate-binding domains"/>
    <property type="match status" value="1"/>
</dbReference>
<protein>
    <submittedName>
        <fullName evidence="5">2,4-dihydroxyhept-2-ene-1,7-dioic acid aldolase</fullName>
    </submittedName>
</protein>
<dbReference type="PANTHER" id="PTHR30502">
    <property type="entry name" value="2-KETO-3-DEOXY-L-RHAMNONATE ALDOLASE"/>
    <property type="match status" value="1"/>
</dbReference>
<dbReference type="InterPro" id="IPR040442">
    <property type="entry name" value="Pyrv_kinase-like_dom_sf"/>
</dbReference>
<dbReference type="PANTHER" id="PTHR30502:SF0">
    <property type="entry name" value="PHOSPHOENOLPYRUVATE CARBOXYLASE FAMILY PROTEIN"/>
    <property type="match status" value="1"/>
</dbReference>